<dbReference type="OrthoDB" id="77878at2759"/>
<keyword evidence="5" id="KW-0539">Nucleus</keyword>
<evidence type="ECO:0008006" key="9">
    <source>
        <dbReference type="Google" id="ProtNLM"/>
    </source>
</evidence>
<reference evidence="7" key="1">
    <citation type="submission" date="2021-06" db="EMBL/GenBank/DDBJ databases">
        <authorList>
            <person name="Hodson N. C."/>
            <person name="Mongue J. A."/>
            <person name="Jaron S. K."/>
        </authorList>
    </citation>
    <scope>NUCLEOTIDE SEQUENCE</scope>
</reference>
<keyword evidence="2" id="KW-0812">Transmembrane</keyword>
<sequence length="300" mass="33573">GVAGTSQDEISLLEDFCNTKLEMTDTPKVLVISLGWTGAKDSQLAKFSEIFLNLGYISLRCIIPPQVIYADIKKLPVLASQILGILRENNLESNPTFFHVISNGGTYLYSHIIREIALQENPAEFNIRGTIFDSAPYSPTATSAYRAVKVTCSSYKICRLELGPVIASAVVLAGMVRVFWVFNKLAWECFTTGTFKRLASSNNQMETFPLCNLLTRIWKLKNHSFAFLYSESDTITPFQEVEQIAGVIRSRGNSIELVKFNGSDHMLHFGSHPQEYISAVSRFIKGTMEADKGPTIYWED</sequence>
<protein>
    <recommendedName>
        <fullName evidence="9">Transmembrane protein 53</fullName>
    </recommendedName>
</protein>
<evidence type="ECO:0000256" key="6">
    <source>
        <dbReference type="ARBA" id="ARBA00037847"/>
    </source>
</evidence>
<evidence type="ECO:0000256" key="2">
    <source>
        <dbReference type="ARBA" id="ARBA00022692"/>
    </source>
</evidence>
<dbReference type="Pfam" id="PF05705">
    <property type="entry name" value="DUF829"/>
    <property type="match status" value="1"/>
</dbReference>
<dbReference type="GO" id="GO:0031965">
    <property type="term" value="C:nuclear membrane"/>
    <property type="evidence" value="ECO:0007669"/>
    <property type="project" value="UniProtKB-SubCell"/>
</dbReference>
<accession>A0A8J2LRA5</accession>
<comment type="caution">
    <text evidence="7">The sequence shown here is derived from an EMBL/GenBank/DDBJ whole genome shotgun (WGS) entry which is preliminary data.</text>
</comment>
<name>A0A8J2LRA5_9HEXA</name>
<keyword evidence="8" id="KW-1185">Reference proteome</keyword>
<organism evidence="7 8">
    <name type="scientific">Allacma fusca</name>
    <dbReference type="NCBI Taxonomy" id="39272"/>
    <lineage>
        <taxon>Eukaryota</taxon>
        <taxon>Metazoa</taxon>
        <taxon>Ecdysozoa</taxon>
        <taxon>Arthropoda</taxon>
        <taxon>Hexapoda</taxon>
        <taxon>Collembola</taxon>
        <taxon>Symphypleona</taxon>
        <taxon>Sminthuridae</taxon>
        <taxon>Allacma</taxon>
    </lineage>
</organism>
<dbReference type="Proteomes" id="UP000708208">
    <property type="component" value="Unassembled WGS sequence"/>
</dbReference>
<dbReference type="EMBL" id="CAJVCH010570555">
    <property type="protein sequence ID" value="CAG7835192.1"/>
    <property type="molecule type" value="Genomic_DNA"/>
</dbReference>
<proteinExistence type="predicted"/>
<evidence type="ECO:0000256" key="5">
    <source>
        <dbReference type="ARBA" id="ARBA00023242"/>
    </source>
</evidence>
<comment type="subcellular location">
    <subcellularLocation>
        <location evidence="6">Endomembrane system</location>
        <topology evidence="6">Single-pass membrane protein</topology>
    </subcellularLocation>
    <subcellularLocation>
        <location evidence="1">Nucleus membrane</location>
    </subcellularLocation>
</comment>
<evidence type="ECO:0000313" key="7">
    <source>
        <dbReference type="EMBL" id="CAG7835192.1"/>
    </source>
</evidence>
<evidence type="ECO:0000256" key="4">
    <source>
        <dbReference type="ARBA" id="ARBA00023136"/>
    </source>
</evidence>
<keyword evidence="3" id="KW-1133">Transmembrane helix</keyword>
<feature type="non-terminal residue" evidence="7">
    <location>
        <position position="1"/>
    </location>
</feature>
<gene>
    <name evidence="7" type="ORF">AFUS01_LOCUS44596</name>
</gene>
<dbReference type="AlphaFoldDB" id="A0A8J2LRA5"/>
<evidence type="ECO:0000256" key="1">
    <source>
        <dbReference type="ARBA" id="ARBA00004126"/>
    </source>
</evidence>
<dbReference type="PANTHER" id="PTHR12265:SF30">
    <property type="entry name" value="TRANSMEMBRANE PROTEIN 53"/>
    <property type="match status" value="1"/>
</dbReference>
<evidence type="ECO:0000313" key="8">
    <source>
        <dbReference type="Proteomes" id="UP000708208"/>
    </source>
</evidence>
<dbReference type="InterPro" id="IPR008547">
    <property type="entry name" value="DUF829_TMEM53"/>
</dbReference>
<evidence type="ECO:0000256" key="3">
    <source>
        <dbReference type="ARBA" id="ARBA00022989"/>
    </source>
</evidence>
<keyword evidence="4" id="KW-0472">Membrane</keyword>
<dbReference type="PANTHER" id="PTHR12265">
    <property type="entry name" value="TRANSMEMBRANE PROTEIN 53"/>
    <property type="match status" value="1"/>
</dbReference>